<comment type="function">
    <text evidence="7">Component of the PEX13-PEX14 docking complex, a translocon channel that specifically mediates the import of peroxisomal cargo proteins bound to PEX5 receptor. The PEX13-PEX14 docking complex forms a large import pore which can be opened to a diameter of about 9 nm. Mechanistically, PEX5 receptor along with cargo proteins associates with the PEX14 subunit of the PEX13-PEX14 docking complex in the cytosol, leading to the insertion of the receptor into the organelle membrane with the concomitant translocation of the cargo into the peroxisome matrix.</text>
</comment>
<dbReference type="Proteomes" id="UP001187682">
    <property type="component" value="Unassembled WGS sequence"/>
</dbReference>
<feature type="compositionally biased region" description="Basic and acidic residues" evidence="8">
    <location>
        <begin position="31"/>
        <end position="64"/>
    </location>
</feature>
<dbReference type="GO" id="GO:1990429">
    <property type="term" value="C:peroxisomal importomer complex"/>
    <property type="evidence" value="ECO:0007669"/>
    <property type="project" value="TreeGrafter"/>
</dbReference>
<dbReference type="PANTHER" id="PTHR23058">
    <property type="entry name" value="PEROXISOMAL MEMBRANE PROTEIN PEX14"/>
    <property type="match status" value="1"/>
</dbReference>
<sequence>MSNPDEERPDKPQDEATAAESDVGPSPTSDTESRLDIAKRFLENEAVRDASREKKVEFLRSKDLTDEEIESLLGSEIPSPPQTTQPSEPQQQHQHQHQELANRAPIITYPEFLAEPADPPLLSPNTLLNAFYALTGLTTLLYGTKRYYVDPSLAAQTSAREDLASTTTSQLTSLISKLESAVSSVPTSSSDDASSCGDPTELFSRDVGTQTSPLPTPVLKTIDGQPPTTSQTAQLATLCRNLSDLKEGLDAQAENTQDAMAVADGIREHLREASVATSYVSLGWRQSEPDDEVKKVKENIRRLKGVFLSTRNFPVSTK</sequence>
<dbReference type="InterPro" id="IPR025655">
    <property type="entry name" value="PEX14"/>
</dbReference>
<keyword evidence="3 7" id="KW-0576">Peroxisome</keyword>
<evidence type="ECO:0000256" key="8">
    <source>
        <dbReference type="SAM" id="MobiDB-lite"/>
    </source>
</evidence>
<dbReference type="GO" id="GO:0005102">
    <property type="term" value="F:signaling receptor binding"/>
    <property type="evidence" value="ECO:0007669"/>
    <property type="project" value="TreeGrafter"/>
</dbReference>
<feature type="compositionally biased region" description="Basic and acidic residues" evidence="8">
    <location>
        <begin position="1"/>
        <end position="14"/>
    </location>
</feature>
<keyword evidence="2" id="KW-0811">Translocation</keyword>
<comment type="caution">
    <text evidence="10">The sequence shown here is derived from an EMBL/GenBank/DDBJ whole genome shotgun (WGS) entry which is preliminary data.</text>
</comment>
<evidence type="ECO:0000313" key="11">
    <source>
        <dbReference type="Proteomes" id="UP001187682"/>
    </source>
</evidence>
<evidence type="ECO:0000313" key="10">
    <source>
        <dbReference type="EMBL" id="SPO05627.1"/>
    </source>
</evidence>
<proteinExistence type="inferred from homology"/>
<dbReference type="AlphaFoldDB" id="A0AAE8SZ06"/>
<evidence type="ECO:0000256" key="6">
    <source>
        <dbReference type="ARBA" id="ARBA00046271"/>
    </source>
</evidence>
<evidence type="ECO:0000256" key="3">
    <source>
        <dbReference type="ARBA" id="ARBA00023140"/>
    </source>
</evidence>
<dbReference type="GO" id="GO:0005778">
    <property type="term" value="C:peroxisomal membrane"/>
    <property type="evidence" value="ECO:0007669"/>
    <property type="project" value="UniProtKB-SubCell"/>
</dbReference>
<feature type="compositionally biased region" description="Low complexity" evidence="8">
    <location>
        <begin position="84"/>
        <end position="93"/>
    </location>
</feature>
<comment type="subcellular location">
    <subcellularLocation>
        <location evidence="6 7">Peroxisome membrane</location>
    </subcellularLocation>
</comment>
<protein>
    <recommendedName>
        <fullName evidence="4 7">Peroxisomal membrane protein PEX14</fullName>
    </recommendedName>
    <alternativeName>
        <fullName evidence="5 7">Peroxin-14</fullName>
    </alternativeName>
</protein>
<evidence type="ECO:0000256" key="5">
    <source>
        <dbReference type="ARBA" id="ARBA00029691"/>
    </source>
</evidence>
<comment type="similarity">
    <text evidence="1 7">Belongs to the peroxin-14 family.</text>
</comment>
<reference evidence="10" key="1">
    <citation type="submission" date="2018-03" db="EMBL/GenBank/DDBJ databases">
        <authorList>
            <person name="Guldener U."/>
        </authorList>
    </citation>
    <scope>NUCLEOTIDE SEQUENCE</scope>
</reference>
<dbReference type="InterPro" id="IPR006785">
    <property type="entry name" value="Pex14_N"/>
</dbReference>
<evidence type="ECO:0000259" key="9">
    <source>
        <dbReference type="Pfam" id="PF04695"/>
    </source>
</evidence>
<keyword evidence="7" id="KW-0813">Transport</keyword>
<dbReference type="GO" id="GO:0016560">
    <property type="term" value="P:protein import into peroxisome matrix, docking"/>
    <property type="evidence" value="ECO:0007669"/>
    <property type="project" value="UniProtKB-UniRule"/>
</dbReference>
<evidence type="ECO:0000256" key="7">
    <source>
        <dbReference type="RuleBase" id="RU367032"/>
    </source>
</evidence>
<dbReference type="PANTHER" id="PTHR23058:SF5">
    <property type="entry name" value="PEROXISOMAL MEMBRANE PROTEIN PEX14"/>
    <property type="match status" value="1"/>
</dbReference>
<keyword evidence="7" id="KW-0472">Membrane</keyword>
<feature type="region of interest" description="Disordered" evidence="8">
    <location>
        <begin position="1"/>
        <end position="99"/>
    </location>
</feature>
<dbReference type="InterPro" id="IPR036388">
    <property type="entry name" value="WH-like_DNA-bd_sf"/>
</dbReference>
<evidence type="ECO:0000256" key="2">
    <source>
        <dbReference type="ARBA" id="ARBA00023010"/>
    </source>
</evidence>
<name>A0AAE8SZ06_9PEZI</name>
<evidence type="ECO:0000256" key="1">
    <source>
        <dbReference type="ARBA" id="ARBA00005443"/>
    </source>
</evidence>
<keyword evidence="7" id="KW-0653">Protein transport</keyword>
<feature type="region of interest" description="Disordered" evidence="8">
    <location>
        <begin position="182"/>
        <end position="210"/>
    </location>
</feature>
<feature type="domain" description="Peroxisome membrane anchor protein Pex14p N-terminal" evidence="9">
    <location>
        <begin position="31"/>
        <end position="74"/>
    </location>
</feature>
<gene>
    <name evidence="10" type="ORF">DNG_08314</name>
</gene>
<dbReference type="Gene3D" id="1.10.10.10">
    <property type="entry name" value="Winged helix-like DNA-binding domain superfamily/Winged helix DNA-binding domain"/>
    <property type="match status" value="1"/>
</dbReference>
<dbReference type="EMBL" id="ONZQ02000013">
    <property type="protein sequence ID" value="SPO05627.1"/>
    <property type="molecule type" value="Genomic_DNA"/>
</dbReference>
<accession>A0AAE8SZ06</accession>
<evidence type="ECO:0000256" key="4">
    <source>
        <dbReference type="ARBA" id="ARBA00029502"/>
    </source>
</evidence>
<dbReference type="Pfam" id="PF04695">
    <property type="entry name" value="Pex14_N"/>
    <property type="match status" value="1"/>
</dbReference>
<organism evidence="10 11">
    <name type="scientific">Cephalotrichum gorgonifer</name>
    <dbReference type="NCBI Taxonomy" id="2041049"/>
    <lineage>
        <taxon>Eukaryota</taxon>
        <taxon>Fungi</taxon>
        <taxon>Dikarya</taxon>
        <taxon>Ascomycota</taxon>
        <taxon>Pezizomycotina</taxon>
        <taxon>Sordariomycetes</taxon>
        <taxon>Hypocreomycetidae</taxon>
        <taxon>Microascales</taxon>
        <taxon>Microascaceae</taxon>
        <taxon>Cephalotrichum</taxon>
    </lineage>
</organism>
<feature type="compositionally biased region" description="Low complexity" evidence="8">
    <location>
        <begin position="182"/>
        <end position="195"/>
    </location>
</feature>
<keyword evidence="11" id="KW-1185">Reference proteome</keyword>